<keyword evidence="6" id="KW-0175">Coiled coil</keyword>
<keyword evidence="3 7" id="KW-1133">Transmembrane helix</keyword>
<evidence type="ECO:0000256" key="2">
    <source>
        <dbReference type="ARBA" id="ARBA00022692"/>
    </source>
</evidence>
<dbReference type="Proteomes" id="UP001212997">
    <property type="component" value="Unassembled WGS sequence"/>
</dbReference>
<feature type="transmembrane region" description="Helical" evidence="7">
    <location>
        <begin position="32"/>
        <end position="51"/>
    </location>
</feature>
<name>A0AAD5YDU9_9APHY</name>
<protein>
    <recommendedName>
        <fullName evidence="8">HIG1 domain-containing protein</fullName>
    </recommendedName>
</protein>
<feature type="domain" description="HIG1" evidence="8">
    <location>
        <begin position="1"/>
        <end position="95"/>
    </location>
</feature>
<keyword evidence="10" id="KW-1185">Reference proteome</keyword>
<evidence type="ECO:0000256" key="1">
    <source>
        <dbReference type="ARBA" id="ARBA00004325"/>
    </source>
</evidence>
<evidence type="ECO:0000259" key="8">
    <source>
        <dbReference type="PROSITE" id="PS51503"/>
    </source>
</evidence>
<gene>
    <name evidence="9" type="ORF">NLI96_g5494</name>
</gene>
<dbReference type="Gene3D" id="6.10.140.1320">
    <property type="match status" value="1"/>
</dbReference>
<comment type="subcellular location">
    <subcellularLocation>
        <location evidence="1">Mitochondrion membrane</location>
    </subcellularLocation>
</comment>
<dbReference type="PANTHER" id="PTHR12297">
    <property type="entry name" value="HYPOXIA-INDUCBILE GENE 1 HIG1 -RELATED"/>
    <property type="match status" value="1"/>
</dbReference>
<accession>A0AAD5YDU9</accession>
<dbReference type="InterPro" id="IPR050355">
    <property type="entry name" value="RCF1"/>
</dbReference>
<organism evidence="9 10">
    <name type="scientific">Meripilus lineatus</name>
    <dbReference type="NCBI Taxonomy" id="2056292"/>
    <lineage>
        <taxon>Eukaryota</taxon>
        <taxon>Fungi</taxon>
        <taxon>Dikarya</taxon>
        <taxon>Basidiomycota</taxon>
        <taxon>Agaricomycotina</taxon>
        <taxon>Agaricomycetes</taxon>
        <taxon>Polyporales</taxon>
        <taxon>Meripilaceae</taxon>
        <taxon>Meripilus</taxon>
    </lineage>
</organism>
<evidence type="ECO:0000256" key="7">
    <source>
        <dbReference type="SAM" id="Phobius"/>
    </source>
</evidence>
<keyword evidence="4" id="KW-0496">Mitochondrion</keyword>
<feature type="transmembrane region" description="Helical" evidence="7">
    <location>
        <begin position="63"/>
        <end position="84"/>
    </location>
</feature>
<sequence>MSVTNIGTTSRVPVHVESYKDKFFRRFKEEPLVPVGAIATTVALLMAFTKMRGGNQKSFNNWLRFRVVAQGFTVAAVVGGTYFYGQTKQQKDARAVEEAAKLAAEKEQERLEFQERLRAAEEAYALETAAEVGKAGLGESSVVSAPAPTTSVSPPIKTSGGWFGWFGGSVVFRETGFQNHLYLIAYSHLIDIPPLLSPSLLIEHRDSVVSLPTLGRIDAQIVEGVLNG</sequence>
<dbReference type="EMBL" id="JANAWD010000181">
    <property type="protein sequence ID" value="KAJ3484656.1"/>
    <property type="molecule type" value="Genomic_DNA"/>
</dbReference>
<evidence type="ECO:0000256" key="5">
    <source>
        <dbReference type="ARBA" id="ARBA00023136"/>
    </source>
</evidence>
<dbReference type="PROSITE" id="PS51503">
    <property type="entry name" value="HIG1"/>
    <property type="match status" value="1"/>
</dbReference>
<evidence type="ECO:0000256" key="6">
    <source>
        <dbReference type="SAM" id="Coils"/>
    </source>
</evidence>
<dbReference type="GO" id="GO:0097250">
    <property type="term" value="P:mitochondrial respirasome assembly"/>
    <property type="evidence" value="ECO:0007669"/>
    <property type="project" value="TreeGrafter"/>
</dbReference>
<dbReference type="GO" id="GO:0031966">
    <property type="term" value="C:mitochondrial membrane"/>
    <property type="evidence" value="ECO:0007669"/>
    <property type="project" value="UniProtKB-SubCell"/>
</dbReference>
<keyword evidence="2 7" id="KW-0812">Transmembrane</keyword>
<dbReference type="Pfam" id="PF04588">
    <property type="entry name" value="HIG_1_N"/>
    <property type="match status" value="1"/>
</dbReference>
<evidence type="ECO:0000313" key="10">
    <source>
        <dbReference type="Proteomes" id="UP001212997"/>
    </source>
</evidence>
<dbReference type="InterPro" id="IPR007667">
    <property type="entry name" value="Hypoxia_induced_domain"/>
</dbReference>
<dbReference type="AlphaFoldDB" id="A0AAD5YDU9"/>
<evidence type="ECO:0000256" key="4">
    <source>
        <dbReference type="ARBA" id="ARBA00023128"/>
    </source>
</evidence>
<feature type="coiled-coil region" evidence="6">
    <location>
        <begin position="96"/>
        <end position="123"/>
    </location>
</feature>
<reference evidence="9" key="1">
    <citation type="submission" date="2022-07" db="EMBL/GenBank/DDBJ databases">
        <title>Genome Sequence of Physisporinus lineatus.</title>
        <authorList>
            <person name="Buettner E."/>
        </authorList>
    </citation>
    <scope>NUCLEOTIDE SEQUENCE</scope>
    <source>
        <strain evidence="9">VT162</strain>
    </source>
</reference>
<keyword evidence="5 7" id="KW-0472">Membrane</keyword>
<proteinExistence type="predicted"/>
<dbReference type="PANTHER" id="PTHR12297:SF3">
    <property type="entry name" value="HIG1 DOMAIN FAMILY MEMBER 1A"/>
    <property type="match status" value="1"/>
</dbReference>
<evidence type="ECO:0000313" key="9">
    <source>
        <dbReference type="EMBL" id="KAJ3484656.1"/>
    </source>
</evidence>
<evidence type="ECO:0000256" key="3">
    <source>
        <dbReference type="ARBA" id="ARBA00022989"/>
    </source>
</evidence>
<comment type="caution">
    <text evidence="9">The sequence shown here is derived from an EMBL/GenBank/DDBJ whole genome shotgun (WGS) entry which is preliminary data.</text>
</comment>